<evidence type="ECO:0000313" key="2">
    <source>
        <dbReference type="Proteomes" id="UP000236305"/>
    </source>
</evidence>
<gene>
    <name evidence="1" type="ORF">BJF96_g4658</name>
</gene>
<sequence length="66" mass="7390">MPSAQKSSCIRSTGLARRVANNGSELHADCFQEVDKGNLKGRAKRLGDDGLRETRNLLFRNQFLNQ</sequence>
<evidence type="ECO:0000313" key="1">
    <source>
        <dbReference type="EMBL" id="PNH32003.1"/>
    </source>
</evidence>
<reference evidence="1 2" key="1">
    <citation type="submission" date="2017-12" db="EMBL/GenBank/DDBJ databases">
        <title>Comparative genomics yields insights into virulence evolution of Verticillium dahliae.</title>
        <authorList>
            <person name="Fan R."/>
            <person name="Armitage A.D."/>
            <person name="Cascant-Lopez E."/>
            <person name="Sobczyk M."/>
            <person name="Cockerton H.M."/>
            <person name="Harrison R.J."/>
        </authorList>
    </citation>
    <scope>NUCLEOTIDE SEQUENCE [LARGE SCALE GENOMIC DNA]</scope>
    <source>
        <strain evidence="1 2">12008</strain>
    </source>
</reference>
<comment type="caution">
    <text evidence="1">The sequence shown here is derived from an EMBL/GenBank/DDBJ whole genome shotgun (WGS) entry which is preliminary data.</text>
</comment>
<proteinExistence type="predicted"/>
<organism evidence="1 2">
    <name type="scientific">Verticillium dahliae</name>
    <name type="common">Verticillium wilt</name>
    <dbReference type="NCBI Taxonomy" id="27337"/>
    <lineage>
        <taxon>Eukaryota</taxon>
        <taxon>Fungi</taxon>
        <taxon>Dikarya</taxon>
        <taxon>Ascomycota</taxon>
        <taxon>Pezizomycotina</taxon>
        <taxon>Sordariomycetes</taxon>
        <taxon>Hypocreomycetidae</taxon>
        <taxon>Glomerellales</taxon>
        <taxon>Plectosphaerellaceae</taxon>
        <taxon>Verticillium</taxon>
    </lineage>
</organism>
<name>A0A2J8FK18_VERDA</name>
<accession>A0A2J8FK18</accession>
<protein>
    <submittedName>
        <fullName evidence="1">Uncharacterized protein</fullName>
    </submittedName>
</protein>
<dbReference type="EMBL" id="MPSH01000014">
    <property type="protein sequence ID" value="PNH32003.1"/>
    <property type="molecule type" value="Genomic_DNA"/>
</dbReference>
<dbReference type="Proteomes" id="UP000236305">
    <property type="component" value="Unassembled WGS sequence"/>
</dbReference>
<dbReference type="AlphaFoldDB" id="A0A2J8FK18"/>